<accession>A0A8S3W6B6</accession>
<dbReference type="SMART" id="SM00409">
    <property type="entry name" value="IG"/>
    <property type="match status" value="2"/>
</dbReference>
<dbReference type="Pfam" id="PF07679">
    <property type="entry name" value="I-set"/>
    <property type="match status" value="1"/>
</dbReference>
<organism evidence="2 3">
    <name type="scientific">Parnassius apollo</name>
    <name type="common">Apollo butterfly</name>
    <name type="synonym">Papilio apollo</name>
    <dbReference type="NCBI Taxonomy" id="110799"/>
    <lineage>
        <taxon>Eukaryota</taxon>
        <taxon>Metazoa</taxon>
        <taxon>Ecdysozoa</taxon>
        <taxon>Arthropoda</taxon>
        <taxon>Hexapoda</taxon>
        <taxon>Insecta</taxon>
        <taxon>Pterygota</taxon>
        <taxon>Neoptera</taxon>
        <taxon>Endopterygota</taxon>
        <taxon>Lepidoptera</taxon>
        <taxon>Glossata</taxon>
        <taxon>Ditrysia</taxon>
        <taxon>Papilionoidea</taxon>
        <taxon>Papilionidae</taxon>
        <taxon>Parnassiinae</taxon>
        <taxon>Parnassini</taxon>
        <taxon>Parnassius</taxon>
        <taxon>Parnassius</taxon>
    </lineage>
</organism>
<dbReference type="EMBL" id="CAJQZP010000178">
    <property type="protein sequence ID" value="CAG4943846.1"/>
    <property type="molecule type" value="Genomic_DNA"/>
</dbReference>
<dbReference type="InterPro" id="IPR003598">
    <property type="entry name" value="Ig_sub2"/>
</dbReference>
<feature type="domain" description="Ig-like" evidence="1">
    <location>
        <begin position="19"/>
        <end position="106"/>
    </location>
</feature>
<proteinExistence type="predicted"/>
<dbReference type="AlphaFoldDB" id="A0A8S3W6B6"/>
<dbReference type="FunFam" id="2.60.40.10:FF:000129">
    <property type="entry name" value="CLUMA_CG018772, isoform A"/>
    <property type="match status" value="1"/>
</dbReference>
<dbReference type="GO" id="GO:0032589">
    <property type="term" value="C:neuron projection membrane"/>
    <property type="evidence" value="ECO:0007669"/>
    <property type="project" value="TreeGrafter"/>
</dbReference>
<dbReference type="SMART" id="SM00408">
    <property type="entry name" value="IGc2"/>
    <property type="match status" value="2"/>
</dbReference>
<keyword evidence="3" id="KW-1185">Reference proteome</keyword>
<dbReference type="Pfam" id="PF00047">
    <property type="entry name" value="ig"/>
    <property type="match status" value="1"/>
</dbReference>
<dbReference type="InterPro" id="IPR007110">
    <property type="entry name" value="Ig-like_dom"/>
</dbReference>
<dbReference type="InterPro" id="IPR037448">
    <property type="entry name" value="Zig-8"/>
</dbReference>
<feature type="domain" description="Ig-like" evidence="1">
    <location>
        <begin position="109"/>
        <end position="212"/>
    </location>
</feature>
<dbReference type="OrthoDB" id="6427221at2759"/>
<sequence>MDILNFCNSTYNFENKGEPYFDSVTKRKYTAAVGQPAYLHCRVKNLGDREVSWIRKKDLHILTVGVHKYSSDARFAAIHTEGSDEWILRVANVQLRDSGAYECQVSTEPKISLPFFLTVVVSKAEILSGSEVLVRAGSDINLTCVVTHAPTAPSFIYWYRGRNVINYAFRGGISVETEQLTRKSRLLIARATVRDSGNYTCAPSNSDSASILVHVVNGERPAAMQSRARKLAPTLPCMLLTTALFNRRILRKQKYTDYY</sequence>
<dbReference type="Proteomes" id="UP000691718">
    <property type="component" value="Unassembled WGS sequence"/>
</dbReference>
<reference evidence="2" key="1">
    <citation type="submission" date="2021-04" db="EMBL/GenBank/DDBJ databases">
        <authorList>
            <person name="Tunstrom K."/>
        </authorList>
    </citation>
    <scope>NUCLEOTIDE SEQUENCE</scope>
</reference>
<evidence type="ECO:0000313" key="3">
    <source>
        <dbReference type="Proteomes" id="UP000691718"/>
    </source>
</evidence>
<dbReference type="InterPro" id="IPR013151">
    <property type="entry name" value="Immunoglobulin_dom"/>
</dbReference>
<name>A0A8S3W6B6_PARAO</name>
<dbReference type="PANTHER" id="PTHR23279">
    <property type="entry name" value="DEFECTIVE PROBOSCIS EXTENSION RESPONSE DPR -RELATED"/>
    <property type="match status" value="1"/>
</dbReference>
<dbReference type="InterPro" id="IPR013098">
    <property type="entry name" value="Ig_I-set"/>
</dbReference>
<comment type="caution">
    <text evidence="2">The sequence shown here is derived from an EMBL/GenBank/DDBJ whole genome shotgun (WGS) entry which is preliminary data.</text>
</comment>
<evidence type="ECO:0000313" key="2">
    <source>
        <dbReference type="EMBL" id="CAG4943846.1"/>
    </source>
</evidence>
<protein>
    <submittedName>
        <fullName evidence="2">(apollo) hypothetical protein</fullName>
    </submittedName>
</protein>
<dbReference type="InterPro" id="IPR003599">
    <property type="entry name" value="Ig_sub"/>
</dbReference>
<dbReference type="PANTHER" id="PTHR23279:SF41">
    <property type="entry name" value="DEFECTIVE PROBOSCIS EXTENSION RESPONSE 4-RELATED"/>
    <property type="match status" value="1"/>
</dbReference>
<evidence type="ECO:0000259" key="1">
    <source>
        <dbReference type="PROSITE" id="PS50835"/>
    </source>
</evidence>
<dbReference type="PROSITE" id="PS50835">
    <property type="entry name" value="IG_LIKE"/>
    <property type="match status" value="2"/>
</dbReference>
<gene>
    <name evidence="2" type="ORF">PAPOLLO_LOCUS2762</name>
</gene>
<dbReference type="GO" id="GO:0050808">
    <property type="term" value="P:synapse organization"/>
    <property type="evidence" value="ECO:0007669"/>
    <property type="project" value="TreeGrafter"/>
</dbReference>